<dbReference type="OrthoDB" id="9811395at2"/>
<feature type="domain" description="Pyrroloquinoline quinone-dependent pyranose dehydrogenase beta-propeller" evidence="1">
    <location>
        <begin position="43"/>
        <end position="419"/>
    </location>
</feature>
<accession>A0A3S0C9X2</accession>
<keyword evidence="3" id="KW-1185">Reference proteome</keyword>
<gene>
    <name evidence="2" type="ORF">EHW67_02345</name>
</gene>
<dbReference type="InterPro" id="IPR011042">
    <property type="entry name" value="6-blade_b-propeller_TolB-like"/>
</dbReference>
<comment type="caution">
    <text evidence="2">The sequence shown here is derived from an EMBL/GenBank/DDBJ whole genome shotgun (WGS) entry which is preliminary data.</text>
</comment>
<sequence length="421" mass="46415">MKYNITKPQLPVFIIVLLGLLGTQCKENSKKKASAPVNDTAIVVPEGFSVQVVAKDLGNLRHMSVSKTGDIYINRSKLKDEKGLVWLQDKDQDGSIDDQKFFGPHPGTGVLVHNGYLYTSSNSAIYRYALNDKDEVIDIDKPELIVEGLADKGRDNAKSFVMDKDNNIYVTIGSWSDTCRQDDSGEGMMPCTILDSAGGIWQYKANKLNQSFANGKRYATGVKNAVATAWNQKTNSLFAAVHGRGAFHDAFPEFFTAKQSAELPAETLYEIKEGDDAGWPYIYYDQFKNQKMLAPEYGGDGKITAGEEAIDPLMAFPAHLAPNDLLFYTGTMFPEKYRNGAFIAFHGQSPELKKGYFIAFVPFKDGKPSGDWEIFADNFSGIDLANPSGPIKYRPCGLAQGPDGALYVCEDLNGTVFKISY</sequence>
<dbReference type="EMBL" id="RQPJ01000001">
    <property type="protein sequence ID" value="RTE55427.1"/>
    <property type="molecule type" value="Genomic_DNA"/>
</dbReference>
<name>A0A3S0C9X2_9FLAO</name>
<dbReference type="AlphaFoldDB" id="A0A3S0C9X2"/>
<organism evidence="2 3">
    <name type="scientific">Arenibacter aquaticus</name>
    <dbReference type="NCBI Taxonomy" id="2489054"/>
    <lineage>
        <taxon>Bacteria</taxon>
        <taxon>Pseudomonadati</taxon>
        <taxon>Bacteroidota</taxon>
        <taxon>Flavobacteriia</taxon>
        <taxon>Flavobacteriales</taxon>
        <taxon>Flavobacteriaceae</taxon>
        <taxon>Arenibacter</taxon>
    </lineage>
</organism>
<evidence type="ECO:0000259" key="1">
    <source>
        <dbReference type="Pfam" id="PF22807"/>
    </source>
</evidence>
<protein>
    <submittedName>
        <fullName evidence="2">Sorbosone dehydrogenase</fullName>
    </submittedName>
</protein>
<dbReference type="RefSeq" id="WP_126160730.1">
    <property type="nucleotide sequence ID" value="NZ_RQPJ01000001.1"/>
</dbReference>
<dbReference type="PANTHER" id="PTHR33546">
    <property type="entry name" value="LARGE, MULTIFUNCTIONAL SECRETED PROTEIN-RELATED"/>
    <property type="match status" value="1"/>
</dbReference>
<evidence type="ECO:0000313" key="2">
    <source>
        <dbReference type="EMBL" id="RTE55427.1"/>
    </source>
</evidence>
<evidence type="ECO:0000313" key="3">
    <source>
        <dbReference type="Proteomes" id="UP000267585"/>
    </source>
</evidence>
<proteinExistence type="predicted"/>
<dbReference type="Proteomes" id="UP000267585">
    <property type="component" value="Unassembled WGS sequence"/>
</dbReference>
<reference evidence="2 3" key="1">
    <citation type="submission" date="2018-11" db="EMBL/GenBank/DDBJ databases">
        <title>Arenibacter aquaticus sp.nov., a marine bacterium isolated from surface seawater in the South China Sea.</title>
        <authorList>
            <person name="Guo J."/>
            <person name="Sun J."/>
        </authorList>
    </citation>
    <scope>NUCLEOTIDE SEQUENCE [LARGE SCALE GENOMIC DNA]</scope>
    <source>
        <strain evidence="2 3">GUO666</strain>
    </source>
</reference>
<dbReference type="Gene3D" id="2.120.10.30">
    <property type="entry name" value="TolB, C-terminal domain"/>
    <property type="match status" value="1"/>
</dbReference>
<dbReference type="SUPFAM" id="SSF50952">
    <property type="entry name" value="Soluble quinoprotein glucose dehydrogenase"/>
    <property type="match status" value="1"/>
</dbReference>
<dbReference type="InterPro" id="IPR054539">
    <property type="entry name" value="Beta-prop_PDH"/>
</dbReference>
<dbReference type="InterPro" id="IPR011041">
    <property type="entry name" value="Quinoprot_gluc/sorb_DH_b-prop"/>
</dbReference>
<dbReference type="PANTHER" id="PTHR33546:SF1">
    <property type="entry name" value="LARGE, MULTIFUNCTIONAL SECRETED PROTEIN"/>
    <property type="match status" value="1"/>
</dbReference>
<dbReference type="Pfam" id="PF22807">
    <property type="entry name" value="TrAA12"/>
    <property type="match status" value="1"/>
</dbReference>